<dbReference type="AlphaFoldDB" id="A0A016W1E9"/>
<dbReference type="InterPro" id="IPR050316">
    <property type="entry name" value="Tyrosinase/Hemocyanin"/>
</dbReference>
<dbReference type="Proteomes" id="UP000024635">
    <property type="component" value="Unassembled WGS sequence"/>
</dbReference>
<dbReference type="Gene3D" id="1.10.1280.10">
    <property type="entry name" value="Di-copper center containing domain from catechol oxidase"/>
    <property type="match status" value="1"/>
</dbReference>
<dbReference type="PANTHER" id="PTHR11474:SF126">
    <property type="entry name" value="TYROSINASE-LIKE PROTEIN TYR-1-RELATED"/>
    <property type="match status" value="1"/>
</dbReference>
<gene>
    <name evidence="5" type="primary">Acey_s0002.g923</name>
    <name evidence="5" type="ORF">Y032_0002g923</name>
</gene>
<feature type="domain" description="Tyrosinase copper-binding" evidence="4">
    <location>
        <begin position="132"/>
        <end position="166"/>
    </location>
</feature>
<accession>A0A016W1E9</accession>
<evidence type="ECO:0000256" key="3">
    <source>
        <dbReference type="SAM" id="SignalP"/>
    </source>
</evidence>
<dbReference type="EMBL" id="JARK01001338">
    <property type="protein sequence ID" value="EYC33669.1"/>
    <property type="molecule type" value="Genomic_DNA"/>
</dbReference>
<keyword evidence="1" id="KW-0479">Metal-binding</keyword>
<sequence>MGLTGTLLILGLVPITAALQNSEGFCGKFPEDGELKTICHRLVKWDQEARDLWPNISQLEAPTKQTVYDCTDLECLCRFMNGEWKFGAFGSDCRLKGGNVLRTSVRREYRKLSEEERIRYHKAMNEIKRNGEYDKLAKLYTTCATSPGAHGGPAFLPWHRVYLTRYLALWSRFTAMMRSWMSICLVRATAYQDSTHMHV</sequence>
<evidence type="ECO:0000313" key="6">
    <source>
        <dbReference type="Proteomes" id="UP000024635"/>
    </source>
</evidence>
<dbReference type="GO" id="GO:0046872">
    <property type="term" value="F:metal ion binding"/>
    <property type="evidence" value="ECO:0007669"/>
    <property type="project" value="UniProtKB-KW"/>
</dbReference>
<feature type="signal peptide" evidence="3">
    <location>
        <begin position="1"/>
        <end position="18"/>
    </location>
</feature>
<reference evidence="6" key="1">
    <citation type="journal article" date="2015" name="Nat. Genet.">
        <title>The genome and transcriptome of the zoonotic hookworm Ancylostoma ceylanicum identify infection-specific gene families.</title>
        <authorList>
            <person name="Schwarz E.M."/>
            <person name="Hu Y."/>
            <person name="Antoshechkin I."/>
            <person name="Miller M.M."/>
            <person name="Sternberg P.W."/>
            <person name="Aroian R.V."/>
        </authorList>
    </citation>
    <scope>NUCLEOTIDE SEQUENCE</scope>
    <source>
        <strain evidence="6">HY135</strain>
    </source>
</reference>
<name>A0A016W1E9_9BILA</name>
<dbReference type="OrthoDB" id="6132182at2759"/>
<dbReference type="GO" id="GO:0016491">
    <property type="term" value="F:oxidoreductase activity"/>
    <property type="evidence" value="ECO:0007669"/>
    <property type="project" value="InterPro"/>
</dbReference>
<dbReference type="Pfam" id="PF00264">
    <property type="entry name" value="Tyrosinase"/>
    <property type="match status" value="1"/>
</dbReference>
<evidence type="ECO:0000259" key="4">
    <source>
        <dbReference type="Pfam" id="PF00264"/>
    </source>
</evidence>
<dbReference type="PANTHER" id="PTHR11474">
    <property type="entry name" value="TYROSINASE FAMILY MEMBER"/>
    <property type="match status" value="1"/>
</dbReference>
<evidence type="ECO:0000256" key="2">
    <source>
        <dbReference type="ARBA" id="ARBA00023008"/>
    </source>
</evidence>
<comment type="caution">
    <text evidence="5">The sequence shown here is derived from an EMBL/GenBank/DDBJ whole genome shotgun (WGS) entry which is preliminary data.</text>
</comment>
<keyword evidence="3" id="KW-0732">Signal</keyword>
<organism evidence="5 6">
    <name type="scientific">Ancylostoma ceylanicum</name>
    <dbReference type="NCBI Taxonomy" id="53326"/>
    <lineage>
        <taxon>Eukaryota</taxon>
        <taxon>Metazoa</taxon>
        <taxon>Ecdysozoa</taxon>
        <taxon>Nematoda</taxon>
        <taxon>Chromadorea</taxon>
        <taxon>Rhabditida</taxon>
        <taxon>Rhabditina</taxon>
        <taxon>Rhabditomorpha</taxon>
        <taxon>Strongyloidea</taxon>
        <taxon>Ancylostomatidae</taxon>
        <taxon>Ancylostomatinae</taxon>
        <taxon>Ancylostoma</taxon>
    </lineage>
</organism>
<evidence type="ECO:0000313" key="5">
    <source>
        <dbReference type="EMBL" id="EYC33669.1"/>
    </source>
</evidence>
<dbReference type="InterPro" id="IPR002227">
    <property type="entry name" value="Tyrosinase_Cu-bd"/>
</dbReference>
<dbReference type="SUPFAM" id="SSF48056">
    <property type="entry name" value="Di-copper centre-containing domain"/>
    <property type="match status" value="1"/>
</dbReference>
<dbReference type="STRING" id="53326.A0A016W1E9"/>
<evidence type="ECO:0000256" key="1">
    <source>
        <dbReference type="ARBA" id="ARBA00022723"/>
    </source>
</evidence>
<proteinExistence type="predicted"/>
<dbReference type="InterPro" id="IPR008922">
    <property type="entry name" value="Di-copper_centre_dom_sf"/>
</dbReference>
<feature type="chain" id="PRO_5001490148" description="Tyrosinase copper-binding domain-containing protein" evidence="3">
    <location>
        <begin position="19"/>
        <end position="199"/>
    </location>
</feature>
<keyword evidence="2" id="KW-0186">Copper</keyword>
<protein>
    <recommendedName>
        <fullName evidence="4">Tyrosinase copper-binding domain-containing protein</fullName>
    </recommendedName>
</protein>
<keyword evidence="6" id="KW-1185">Reference proteome</keyword>